<feature type="compositionally biased region" description="Basic and acidic residues" evidence="11">
    <location>
        <begin position="1399"/>
        <end position="1408"/>
    </location>
</feature>
<keyword evidence="7" id="KW-0347">Helicase</keyword>
<dbReference type="PROSITE" id="PS51194">
    <property type="entry name" value="HELICASE_CTER"/>
    <property type="match status" value="1"/>
</dbReference>
<feature type="domain" description="Helicase ATP-binding" evidence="12">
    <location>
        <begin position="437"/>
        <end position="615"/>
    </location>
</feature>
<dbReference type="InterPro" id="IPR048960">
    <property type="entry name" value="POLQ-like_helical"/>
</dbReference>
<dbReference type="GO" id="GO:0006508">
    <property type="term" value="P:proteolysis"/>
    <property type="evidence" value="ECO:0007669"/>
    <property type="project" value="UniProtKB-KW"/>
</dbReference>
<evidence type="ECO:0000259" key="12">
    <source>
        <dbReference type="PROSITE" id="PS51192"/>
    </source>
</evidence>
<proteinExistence type="inferred from homology"/>
<dbReference type="InterPro" id="IPR014001">
    <property type="entry name" value="Helicase_ATP-bd"/>
</dbReference>
<evidence type="ECO:0000256" key="2">
    <source>
        <dbReference type="ARBA" id="ARBA00008140"/>
    </source>
</evidence>
<reference evidence="15" key="1">
    <citation type="submission" date="2021-02" db="EMBL/GenBank/DDBJ databases">
        <authorList>
            <person name="Dougan E. K."/>
            <person name="Rhodes N."/>
            <person name="Thang M."/>
            <person name="Chan C."/>
        </authorList>
    </citation>
    <scope>NUCLEOTIDE SEQUENCE</scope>
</reference>
<dbReference type="SMART" id="SM00490">
    <property type="entry name" value="HELICc"/>
    <property type="match status" value="1"/>
</dbReference>
<dbReference type="InterPro" id="IPR027417">
    <property type="entry name" value="P-loop_NTPase"/>
</dbReference>
<feature type="compositionally biased region" description="Polar residues" evidence="11">
    <location>
        <begin position="1338"/>
        <end position="1349"/>
    </location>
</feature>
<dbReference type="GO" id="GO:0005634">
    <property type="term" value="C:nucleus"/>
    <property type="evidence" value="ECO:0007669"/>
    <property type="project" value="UniProtKB-SubCell"/>
</dbReference>
<dbReference type="Pfam" id="PF00271">
    <property type="entry name" value="Helicase_C"/>
    <property type="match status" value="1"/>
</dbReference>
<dbReference type="SUPFAM" id="SSF158702">
    <property type="entry name" value="Sec63 N-terminal domain-like"/>
    <property type="match status" value="1"/>
</dbReference>
<dbReference type="GO" id="GO:0006281">
    <property type="term" value="P:DNA repair"/>
    <property type="evidence" value="ECO:0007669"/>
    <property type="project" value="UniProtKB-KW"/>
</dbReference>
<evidence type="ECO:0000256" key="6">
    <source>
        <dbReference type="ARBA" id="ARBA00022801"/>
    </source>
</evidence>
<dbReference type="InterPro" id="IPR050474">
    <property type="entry name" value="Hel308_SKI2-like"/>
</dbReference>
<dbReference type="SMART" id="SM01179">
    <property type="entry name" value="DUF862"/>
    <property type="match status" value="1"/>
</dbReference>
<keyword evidence="3" id="KW-0645">Protease</keyword>
<evidence type="ECO:0000259" key="13">
    <source>
        <dbReference type="PROSITE" id="PS51194"/>
    </source>
</evidence>
<dbReference type="InterPro" id="IPR011545">
    <property type="entry name" value="DEAD/DEAH_box_helicase_dom"/>
</dbReference>
<keyword evidence="4" id="KW-0547">Nucleotide-binding</keyword>
<accession>A0A812U4C6</accession>
<dbReference type="Gene3D" id="1.10.3380.20">
    <property type="match status" value="1"/>
</dbReference>
<dbReference type="Pfam" id="PF21099">
    <property type="entry name" value="POLQ_helical"/>
    <property type="match status" value="1"/>
</dbReference>
<dbReference type="Gene3D" id="3.40.50.300">
    <property type="entry name" value="P-loop containing nucleotide triphosphate hydrolases"/>
    <property type="match status" value="2"/>
</dbReference>
<dbReference type="FunFam" id="3.40.50.300:FF:000813">
    <property type="entry name" value="helicase POLQ-like isoform X1"/>
    <property type="match status" value="1"/>
</dbReference>
<gene>
    <name evidence="15" type="primary">POLQ</name>
    <name evidence="15" type="ORF">SPIL2461_LOCUS14748</name>
</gene>
<evidence type="ECO:0000256" key="4">
    <source>
        <dbReference type="ARBA" id="ARBA00022741"/>
    </source>
</evidence>
<dbReference type="PANTHER" id="PTHR47961:SF6">
    <property type="entry name" value="DNA-DIRECTED DNA POLYMERASE"/>
    <property type="match status" value="1"/>
</dbReference>
<feature type="compositionally biased region" description="Polar residues" evidence="11">
    <location>
        <begin position="1454"/>
        <end position="1470"/>
    </location>
</feature>
<dbReference type="Pfam" id="PF00270">
    <property type="entry name" value="DEAD"/>
    <property type="match status" value="1"/>
</dbReference>
<feature type="compositionally biased region" description="Basic residues" evidence="11">
    <location>
        <begin position="18"/>
        <end position="27"/>
    </location>
</feature>
<dbReference type="GO" id="GO:0004386">
    <property type="term" value="F:helicase activity"/>
    <property type="evidence" value="ECO:0007669"/>
    <property type="project" value="UniProtKB-KW"/>
</dbReference>
<dbReference type="EMBL" id="CAJNIZ010034669">
    <property type="protein sequence ID" value="CAE7554533.1"/>
    <property type="molecule type" value="Genomic_DNA"/>
</dbReference>
<dbReference type="Proteomes" id="UP000649617">
    <property type="component" value="Unassembled WGS sequence"/>
</dbReference>
<feature type="domain" description="Helicase C-terminal" evidence="13">
    <location>
        <begin position="653"/>
        <end position="856"/>
    </location>
</feature>
<dbReference type="CDD" id="cd18795">
    <property type="entry name" value="SF2_C_Ski2"/>
    <property type="match status" value="1"/>
</dbReference>
<comment type="similarity">
    <text evidence="2">Belongs to the DeSI family.</text>
</comment>
<dbReference type="InterPro" id="IPR042266">
    <property type="entry name" value="PPPDE_sf"/>
</dbReference>
<evidence type="ECO:0000259" key="14">
    <source>
        <dbReference type="PROSITE" id="PS51858"/>
    </source>
</evidence>
<evidence type="ECO:0000256" key="8">
    <source>
        <dbReference type="ARBA" id="ARBA00022840"/>
    </source>
</evidence>
<evidence type="ECO:0000256" key="3">
    <source>
        <dbReference type="ARBA" id="ARBA00022670"/>
    </source>
</evidence>
<feature type="compositionally biased region" description="Low complexity" evidence="11">
    <location>
        <begin position="1274"/>
        <end position="1291"/>
    </location>
</feature>
<keyword evidence="10" id="KW-0539">Nucleus</keyword>
<evidence type="ECO:0000256" key="9">
    <source>
        <dbReference type="ARBA" id="ARBA00023204"/>
    </source>
</evidence>
<dbReference type="PROSITE" id="PS51192">
    <property type="entry name" value="HELICASE_ATP_BIND_1"/>
    <property type="match status" value="1"/>
</dbReference>
<keyword evidence="16" id="KW-1185">Reference proteome</keyword>
<dbReference type="InterPro" id="IPR001650">
    <property type="entry name" value="Helicase_C-like"/>
</dbReference>
<keyword evidence="9" id="KW-0234">DNA repair</keyword>
<evidence type="ECO:0000256" key="10">
    <source>
        <dbReference type="ARBA" id="ARBA00023242"/>
    </source>
</evidence>
<comment type="caution">
    <text evidence="15">The sequence shown here is derived from an EMBL/GenBank/DDBJ whole genome shotgun (WGS) entry which is preliminary data.</text>
</comment>
<dbReference type="Gene3D" id="3.90.1720.30">
    <property type="entry name" value="PPPDE domains"/>
    <property type="match status" value="1"/>
</dbReference>
<dbReference type="PANTHER" id="PTHR47961">
    <property type="entry name" value="DNA POLYMERASE THETA, PUTATIVE (AFU_ORTHOLOGUE AFUA_1G05260)-RELATED"/>
    <property type="match status" value="1"/>
</dbReference>
<evidence type="ECO:0000256" key="7">
    <source>
        <dbReference type="ARBA" id="ARBA00022806"/>
    </source>
</evidence>
<protein>
    <submittedName>
        <fullName evidence="15">POLQ protein</fullName>
    </submittedName>
</protein>
<dbReference type="GO" id="GO:0008233">
    <property type="term" value="F:peptidase activity"/>
    <property type="evidence" value="ECO:0007669"/>
    <property type="project" value="UniProtKB-KW"/>
</dbReference>
<organism evidence="15 16">
    <name type="scientific">Symbiodinium pilosum</name>
    <name type="common">Dinoflagellate</name>
    <dbReference type="NCBI Taxonomy" id="2952"/>
    <lineage>
        <taxon>Eukaryota</taxon>
        <taxon>Sar</taxon>
        <taxon>Alveolata</taxon>
        <taxon>Dinophyceae</taxon>
        <taxon>Suessiales</taxon>
        <taxon>Symbiodiniaceae</taxon>
        <taxon>Symbiodinium</taxon>
    </lineage>
</organism>
<dbReference type="Pfam" id="PF05903">
    <property type="entry name" value="Peptidase_C97"/>
    <property type="match status" value="1"/>
</dbReference>
<keyword evidence="6" id="KW-0378">Hydrolase</keyword>
<dbReference type="SUPFAM" id="SSF52540">
    <property type="entry name" value="P-loop containing nucleoside triphosphate hydrolases"/>
    <property type="match status" value="1"/>
</dbReference>
<feature type="region of interest" description="Disordered" evidence="11">
    <location>
        <begin position="1248"/>
        <end position="1296"/>
    </location>
</feature>
<feature type="compositionally biased region" description="Polar residues" evidence="11">
    <location>
        <begin position="1385"/>
        <end position="1395"/>
    </location>
</feature>
<feature type="compositionally biased region" description="Basic and acidic residues" evidence="11">
    <location>
        <begin position="1260"/>
        <end position="1273"/>
    </location>
</feature>
<feature type="domain" description="PPPDE" evidence="14">
    <location>
        <begin position="143"/>
        <end position="311"/>
    </location>
</feature>
<keyword evidence="5" id="KW-0227">DNA damage</keyword>
<name>A0A812U4C6_SYMPI</name>
<sequence>MLAMLPIPESAHQQMKQKLAKRKRRAGLRSSSGTLEDRRADLPNAILEADQGNRAVLTDVLEVLDIQEGPACDAAHFELQRERENQSGRAESLQHCPAMGIGSSQAPSFNISTLAPEFPIYTPRESALAVHSRCPQKQRRRGHRVRLHVYDVSRDPNIQRVNNVLANRDAPLKLGGLFHAGVEVGKLEWAFGSGSLSEHSPTGVKSHEPKQNPQHNYRQTVYLGRSMCSREEIAQILADMAEEYHAESYDLLRKNCCHFADDLCRRLGVKHPPCWLLRLARAGVRLSFHCLACDASMDKRPRVRMLRPDQAAAIKRRQQLEKKAVRRRVALWRSRTVDGARQTVYVTLAGDLLKKGARAYRAADADQKYLKARGIASNQPANSEIEVPEEIQPYVFCRGHNPLELGYWCIPQSVQACLRQGGIQQLHRWQAECLSCPQVLVAGQSLVYVAPTSAGKSLVAEVLMLRQLLFHGRRALLILPFVSICVEKVQKLRQTFGACGLRVEGLYSASDGKWHSGADVAVCTIEKASALLNRLLEEDALLRDIGVVVVDEMHLLGEEHRGYLLELIMVKARLSADMAADAGGGAGLQIIGMSATLPNVQLLADWLGARLYVSNDRPVPLSLSVAMKGQVFCQGMQAQAARLQQKNCRDPDGLVPLVWECVSMQQSVLVFCATKDWCEKAASLLADEMPRLDQSEKAKSGSADVLHGQRLQLVEELKQTHSGLCPVLAQTVLSGVAYHHAGLTTDERTLLEAAYRKGVLRCLCATSTLAAGVNLPARRVIIRSMKVGRDPLDAVRFRQMAGRAGRVGFDTEGECIVMARSAKEADEARALFAAQLQPLRSALGKERLVRAVLEVISLGLIRTVGELEGRFARRLFRCYEEWFSSGSRNLTVAPPSLLQELHSALCSLEAQKLIAIQDNLSQEHQACSTGDSQSEGHVASQHLPQAFVRATPLGNGVVHSALRPEEALSVFSDLERARKCLCLDNDLHLIFLATPATSVSIEPDWSRYLSYYERLQPRDRAVSDAVGVSHHFLLKQSMGHRGPLPGGGNDWRQDRERVTALHRRFWAALALRELAAENPPARVAHAFAASRGSLQALQGLAATYCGMVRQLCERVHWNDMAALFDCLMPRLNFGAATEALPLCRIPGVHSARARALLQVGLCKVEEVAQSPISMVESALKKLYKLDCGTSREAHQEAVIRQAAARIIHGAQQQINAELQRLQDETEEAQARVLPRKLKLGVKAMAMSDTGRDLQGPSKQLVKDEASKTTRREFGLSLADSSSSSLGGLASGDRQDSQGSVIQGFGALGAVAPAGYISRSRKRPADACFVDEEFRAEPSASSTMDTTSPATSFTQTPPRRTRRSTSPMAEQNENLTPIREGRMLQRNDTPGSSSESTEQDSGKENKPPELQEEVSTPEPAARVMRSPSWTPGRRALELGNVLQELALDVPEELSGQGQTPDSPPSEGSPSQKDPAKKNLAELLQDRVAANEGGRYIFDVYVDPENR</sequence>
<feature type="region of interest" description="Disordered" evidence="11">
    <location>
        <begin position="1"/>
        <end position="36"/>
    </location>
</feature>
<dbReference type="GO" id="GO:0005524">
    <property type="term" value="F:ATP binding"/>
    <property type="evidence" value="ECO:0007669"/>
    <property type="project" value="UniProtKB-KW"/>
</dbReference>
<comment type="subcellular location">
    <subcellularLocation>
        <location evidence="1">Nucleus</location>
    </subcellularLocation>
</comment>
<dbReference type="OrthoDB" id="2320933at2759"/>
<evidence type="ECO:0000256" key="5">
    <source>
        <dbReference type="ARBA" id="ARBA00022763"/>
    </source>
</evidence>
<evidence type="ECO:0000256" key="11">
    <source>
        <dbReference type="SAM" id="MobiDB-lite"/>
    </source>
</evidence>
<evidence type="ECO:0000313" key="15">
    <source>
        <dbReference type="EMBL" id="CAE7554533.1"/>
    </source>
</evidence>
<dbReference type="PROSITE" id="PS51858">
    <property type="entry name" value="PPPDE"/>
    <property type="match status" value="1"/>
</dbReference>
<evidence type="ECO:0000256" key="1">
    <source>
        <dbReference type="ARBA" id="ARBA00004123"/>
    </source>
</evidence>
<feature type="region of interest" description="Disordered" evidence="11">
    <location>
        <begin position="1335"/>
        <end position="1479"/>
    </location>
</feature>
<dbReference type="GO" id="GO:0003676">
    <property type="term" value="F:nucleic acid binding"/>
    <property type="evidence" value="ECO:0007669"/>
    <property type="project" value="InterPro"/>
</dbReference>
<keyword evidence="8" id="KW-0067">ATP-binding</keyword>
<dbReference type="SMART" id="SM00487">
    <property type="entry name" value="DEXDc"/>
    <property type="match status" value="1"/>
</dbReference>
<dbReference type="CDD" id="cd18026">
    <property type="entry name" value="DEXHc_POLQ-like"/>
    <property type="match status" value="1"/>
</dbReference>
<dbReference type="InterPro" id="IPR008580">
    <property type="entry name" value="PPPDE_dom"/>
</dbReference>
<evidence type="ECO:0000313" key="16">
    <source>
        <dbReference type="Proteomes" id="UP000649617"/>
    </source>
</evidence>